<feature type="compositionally biased region" description="Polar residues" evidence="1">
    <location>
        <begin position="34"/>
        <end position="44"/>
    </location>
</feature>
<sequence>MIKKIFIPVVLVAILVSSVFYFSKDGDDVALETLTPTSSPQESIGVSPSVSPSSSPRTSKVPLPTGDGRTTFYGETVPWNLLLADASCKLKGEIKFFDHNTYDNQDALFTYKGIDHPGRNVLWTVTPSDSISVGPNVFSNIAIPNGESLLGVVLPTNPKSKRYELTAKIQYGRLVDDKGKFVTAGGYVKVFEKQCDGKTVVVLP</sequence>
<comment type="caution">
    <text evidence="3">The sequence shown here is derived from an EMBL/GenBank/DDBJ whole genome shotgun (WGS) entry which is preliminary data.</text>
</comment>
<accession>A0A0G1RNI0</accession>
<feature type="transmembrane region" description="Helical" evidence="2">
    <location>
        <begin position="5"/>
        <end position="23"/>
    </location>
</feature>
<dbReference type="Proteomes" id="UP000034107">
    <property type="component" value="Unassembled WGS sequence"/>
</dbReference>
<gene>
    <name evidence="3" type="ORF">UX31_C0001G0003</name>
</gene>
<reference evidence="3 4" key="1">
    <citation type="journal article" date="2015" name="Nature">
        <title>rRNA introns, odd ribosomes, and small enigmatic genomes across a large radiation of phyla.</title>
        <authorList>
            <person name="Brown C.T."/>
            <person name="Hug L.A."/>
            <person name="Thomas B.C."/>
            <person name="Sharon I."/>
            <person name="Castelle C.J."/>
            <person name="Singh A."/>
            <person name="Wilkins M.J."/>
            <person name="Williams K.H."/>
            <person name="Banfield J.F."/>
        </authorList>
    </citation>
    <scope>NUCLEOTIDE SEQUENCE [LARGE SCALE GENOMIC DNA]</scope>
</reference>
<keyword evidence="2" id="KW-1133">Transmembrane helix</keyword>
<proteinExistence type="predicted"/>
<evidence type="ECO:0000313" key="4">
    <source>
        <dbReference type="Proteomes" id="UP000034107"/>
    </source>
</evidence>
<evidence type="ECO:0000256" key="2">
    <source>
        <dbReference type="SAM" id="Phobius"/>
    </source>
</evidence>
<organism evidence="3 4">
    <name type="scientific">Candidatus Nomurabacteria bacterium GW2011_GWA1_46_11</name>
    <dbReference type="NCBI Taxonomy" id="1618732"/>
    <lineage>
        <taxon>Bacteria</taxon>
        <taxon>Candidatus Nomuraibacteriota</taxon>
    </lineage>
</organism>
<feature type="compositionally biased region" description="Low complexity" evidence="1">
    <location>
        <begin position="46"/>
        <end position="56"/>
    </location>
</feature>
<protein>
    <submittedName>
        <fullName evidence="3">Uncharacterized protein</fullName>
    </submittedName>
</protein>
<feature type="region of interest" description="Disordered" evidence="1">
    <location>
        <begin position="34"/>
        <end position="67"/>
    </location>
</feature>
<evidence type="ECO:0000256" key="1">
    <source>
        <dbReference type="SAM" id="MobiDB-lite"/>
    </source>
</evidence>
<keyword evidence="2" id="KW-0472">Membrane</keyword>
<name>A0A0G1RNI0_9BACT</name>
<keyword evidence="2" id="KW-0812">Transmembrane</keyword>
<dbReference type="EMBL" id="LCLS01000001">
    <property type="protein sequence ID" value="KKU22485.1"/>
    <property type="molecule type" value="Genomic_DNA"/>
</dbReference>
<evidence type="ECO:0000313" key="3">
    <source>
        <dbReference type="EMBL" id="KKU22485.1"/>
    </source>
</evidence>
<dbReference type="AlphaFoldDB" id="A0A0G1RNI0"/>